<evidence type="ECO:0000313" key="2">
    <source>
        <dbReference type="EMBL" id="KAJ7737248.1"/>
    </source>
</evidence>
<gene>
    <name evidence="2" type="ORF">DFH07DRAFT_753122</name>
</gene>
<name>A0AAD7I849_9AGAR</name>
<reference evidence="2" key="1">
    <citation type="submission" date="2023-03" db="EMBL/GenBank/DDBJ databases">
        <title>Massive genome expansion in bonnet fungi (Mycena s.s.) driven by repeated elements and novel gene families across ecological guilds.</title>
        <authorList>
            <consortium name="Lawrence Berkeley National Laboratory"/>
            <person name="Harder C.B."/>
            <person name="Miyauchi S."/>
            <person name="Viragh M."/>
            <person name="Kuo A."/>
            <person name="Thoen E."/>
            <person name="Andreopoulos B."/>
            <person name="Lu D."/>
            <person name="Skrede I."/>
            <person name="Drula E."/>
            <person name="Henrissat B."/>
            <person name="Morin E."/>
            <person name="Kohler A."/>
            <person name="Barry K."/>
            <person name="LaButti K."/>
            <person name="Morin E."/>
            <person name="Salamov A."/>
            <person name="Lipzen A."/>
            <person name="Mereny Z."/>
            <person name="Hegedus B."/>
            <person name="Baldrian P."/>
            <person name="Stursova M."/>
            <person name="Weitz H."/>
            <person name="Taylor A."/>
            <person name="Grigoriev I.V."/>
            <person name="Nagy L.G."/>
            <person name="Martin F."/>
            <person name="Kauserud H."/>
        </authorList>
    </citation>
    <scope>NUCLEOTIDE SEQUENCE</scope>
    <source>
        <strain evidence="2">CBHHK188m</strain>
    </source>
</reference>
<accession>A0AAD7I849</accession>
<protein>
    <submittedName>
        <fullName evidence="2">Uncharacterized protein</fullName>
    </submittedName>
</protein>
<feature type="region of interest" description="Disordered" evidence="1">
    <location>
        <begin position="1"/>
        <end position="21"/>
    </location>
</feature>
<comment type="caution">
    <text evidence="2">The sequence shown here is derived from an EMBL/GenBank/DDBJ whole genome shotgun (WGS) entry which is preliminary data.</text>
</comment>
<evidence type="ECO:0000256" key="1">
    <source>
        <dbReference type="SAM" id="MobiDB-lite"/>
    </source>
</evidence>
<organism evidence="2 3">
    <name type="scientific">Mycena maculata</name>
    <dbReference type="NCBI Taxonomy" id="230809"/>
    <lineage>
        <taxon>Eukaryota</taxon>
        <taxon>Fungi</taxon>
        <taxon>Dikarya</taxon>
        <taxon>Basidiomycota</taxon>
        <taxon>Agaricomycotina</taxon>
        <taxon>Agaricomycetes</taxon>
        <taxon>Agaricomycetidae</taxon>
        <taxon>Agaricales</taxon>
        <taxon>Marasmiineae</taxon>
        <taxon>Mycenaceae</taxon>
        <taxon>Mycena</taxon>
    </lineage>
</organism>
<dbReference type="AlphaFoldDB" id="A0AAD7I849"/>
<proteinExistence type="predicted"/>
<dbReference type="Proteomes" id="UP001215280">
    <property type="component" value="Unassembled WGS sequence"/>
</dbReference>
<feature type="compositionally biased region" description="Basic and acidic residues" evidence="1">
    <location>
        <begin position="7"/>
        <end position="21"/>
    </location>
</feature>
<feature type="non-terminal residue" evidence="2">
    <location>
        <position position="1"/>
    </location>
</feature>
<sequence length="61" mass="7129">CQASISGKERQEREVTNRDKSLIKHQDDDHFIINMGGLHNFPKLCRALPAEFSKLEFRFPE</sequence>
<keyword evidence="3" id="KW-1185">Reference proteome</keyword>
<dbReference type="EMBL" id="JARJLG010000144">
    <property type="protein sequence ID" value="KAJ7737248.1"/>
    <property type="molecule type" value="Genomic_DNA"/>
</dbReference>
<evidence type="ECO:0000313" key="3">
    <source>
        <dbReference type="Proteomes" id="UP001215280"/>
    </source>
</evidence>